<sequence length="188" mass="21972">MPSSENPAMETLEEWDGIGRSRPRYHFMRTKPEQTRASLVQHVSQSKHGYLYQRLLGYLSRWRSTISPGECTEVDVILESISLGRLKGKLREFKIVEDEDQLQWTRLIYRDNVVNAVTTNDELIQAAENRKSLKLTHYIVLHSTFGDFEDSLADCEQTTTPTRERSAFSWRRPIAIRYPYCVYPNRQG</sequence>
<protein>
    <submittedName>
        <fullName evidence="1">Uncharacterized protein</fullName>
    </submittedName>
</protein>
<proteinExistence type="predicted"/>
<evidence type="ECO:0000313" key="2">
    <source>
        <dbReference type="Proteomes" id="UP000235371"/>
    </source>
</evidence>
<accession>A0A2J6SN54</accession>
<dbReference type="GeneID" id="36579439"/>
<organism evidence="1 2">
    <name type="scientific">Hyaloscypha bicolor E</name>
    <dbReference type="NCBI Taxonomy" id="1095630"/>
    <lineage>
        <taxon>Eukaryota</taxon>
        <taxon>Fungi</taxon>
        <taxon>Dikarya</taxon>
        <taxon>Ascomycota</taxon>
        <taxon>Pezizomycotina</taxon>
        <taxon>Leotiomycetes</taxon>
        <taxon>Helotiales</taxon>
        <taxon>Hyaloscyphaceae</taxon>
        <taxon>Hyaloscypha</taxon>
        <taxon>Hyaloscypha bicolor</taxon>
    </lineage>
</organism>
<gene>
    <name evidence="1" type="ORF">K444DRAFT_255728</name>
</gene>
<reference evidence="1 2" key="1">
    <citation type="submission" date="2016-04" db="EMBL/GenBank/DDBJ databases">
        <title>A degradative enzymes factory behind the ericoid mycorrhizal symbiosis.</title>
        <authorList>
            <consortium name="DOE Joint Genome Institute"/>
            <person name="Martino E."/>
            <person name="Morin E."/>
            <person name="Grelet G."/>
            <person name="Kuo A."/>
            <person name="Kohler A."/>
            <person name="Daghino S."/>
            <person name="Barry K."/>
            <person name="Choi C."/>
            <person name="Cichocki N."/>
            <person name="Clum A."/>
            <person name="Copeland A."/>
            <person name="Hainaut M."/>
            <person name="Haridas S."/>
            <person name="Labutti K."/>
            <person name="Lindquist E."/>
            <person name="Lipzen A."/>
            <person name="Khouja H.-R."/>
            <person name="Murat C."/>
            <person name="Ohm R."/>
            <person name="Olson A."/>
            <person name="Spatafora J."/>
            <person name="Veneault-Fourrey C."/>
            <person name="Henrissat B."/>
            <person name="Grigoriev I."/>
            <person name="Martin F."/>
            <person name="Perotto S."/>
        </authorList>
    </citation>
    <scope>NUCLEOTIDE SEQUENCE [LARGE SCALE GENOMIC DNA]</scope>
    <source>
        <strain evidence="1 2">E</strain>
    </source>
</reference>
<dbReference type="EMBL" id="KZ613912">
    <property type="protein sequence ID" value="PMD52188.1"/>
    <property type="molecule type" value="Genomic_DNA"/>
</dbReference>
<keyword evidence="2" id="KW-1185">Reference proteome</keyword>
<dbReference type="RefSeq" id="XP_024729092.1">
    <property type="nucleotide sequence ID" value="XM_024871357.1"/>
</dbReference>
<evidence type="ECO:0000313" key="1">
    <source>
        <dbReference type="EMBL" id="PMD52188.1"/>
    </source>
</evidence>
<dbReference type="Proteomes" id="UP000235371">
    <property type="component" value="Unassembled WGS sequence"/>
</dbReference>
<dbReference type="AlphaFoldDB" id="A0A2J6SN54"/>
<name>A0A2J6SN54_9HELO</name>
<dbReference type="InParanoid" id="A0A2J6SN54"/>